<keyword evidence="2" id="KW-0378">Hydrolase</keyword>
<organism evidence="2">
    <name type="scientific">Streptomyces sp. R28</name>
    <dbReference type="NCBI Taxonomy" id="3238628"/>
    <lineage>
        <taxon>Bacteria</taxon>
        <taxon>Bacillati</taxon>
        <taxon>Actinomycetota</taxon>
        <taxon>Actinomycetes</taxon>
        <taxon>Kitasatosporales</taxon>
        <taxon>Streptomycetaceae</taxon>
        <taxon>Streptomyces</taxon>
    </lineage>
</organism>
<dbReference type="Gene3D" id="3.40.50.300">
    <property type="entry name" value="P-loop containing nucleotide triphosphate hydrolases"/>
    <property type="match status" value="2"/>
</dbReference>
<feature type="domain" description="Helicase ATP-binding" evidence="1">
    <location>
        <begin position="297"/>
        <end position="492"/>
    </location>
</feature>
<protein>
    <submittedName>
        <fullName evidence="2">Type I restriction endonuclease subunit R</fullName>
        <ecNumber evidence="2">3.1.21.3</ecNumber>
    </submittedName>
</protein>
<dbReference type="InterPro" id="IPR055180">
    <property type="entry name" value="HsdR_RecA-like_helicase_dom_2"/>
</dbReference>
<accession>A0AB39PYV1</accession>
<reference evidence="2" key="1">
    <citation type="submission" date="2024-07" db="EMBL/GenBank/DDBJ databases">
        <authorList>
            <person name="Yu S.T."/>
        </authorList>
    </citation>
    <scope>NUCLEOTIDE SEQUENCE</scope>
    <source>
        <strain evidence="2">R28</strain>
    </source>
</reference>
<dbReference type="REBASE" id="856973">
    <property type="entry name" value="SspR28ORF13800P"/>
</dbReference>
<dbReference type="InterPro" id="IPR014001">
    <property type="entry name" value="Helicase_ATP-bd"/>
</dbReference>
<keyword evidence="2" id="KW-0540">Nuclease</keyword>
<dbReference type="AlphaFoldDB" id="A0AB39PYV1"/>
<dbReference type="PANTHER" id="PTHR42927:SF1">
    <property type="entry name" value="HELICASE SUPERFAMILY 1 AND 2 DOMAIN-CONTAINING PROTEIN"/>
    <property type="match status" value="1"/>
</dbReference>
<sequence length="1047" mass="117976">MSAGSHTETAFENRVEAELLARGWCQARGTFDAELAIDADEMYRFIDATQAENWNRLVGFYGDDRTAAKGQFTQRVAAEIDARGVLDVLRQGVRDRGVQIDLAYFRPGHTLAADALAEYDANILTVVRQLHYSVRRPSHSLDLAFFVNGLPVASAELKNPNTGQNADHAIAQYRRRDPNEVFFAKRTLVHFAVDPDRAFITTRLRGAETQFLPFNIGSNGPGVSGGAGNPPAPDGGVAVAYLWEQIWQRDNWLEILHRFLHIQLPDKKGVRANPNTSPRIFPRYHQWDAVQKMIAHARDHGAGHNYLIQHSAGSGKSNTIAWLAHRLSNLYDAANQPVFHKIIVITDRVVLDRQLQRTIFQFDHTPGVVKKIDQDSTQLASALDDATSKIVISTLQMYPYVLGKIADMGLQGKRYAVVIDEAHSSQGGESAIKLKKALGENAAPREEDEDEVEYMTRVRGRQPNLSYFAFTATPKSPTLKLFGAFDPDRVHPRTGEKGMYVPFHIYSMRQAIEEGFILDVLANYITYDTKWRLRNEAVQKAESDVANPEVDSSKAKRELVRYAEQHPKSLEQKAKLIVDDFRENIAGRLGGRAKAMVVTPDRPHALGLYQAIRSYVELRGYTDCGTLVAFSGPLKDESTGLEFTEAQLNGFPEARLPERFAYTKADDPQAVARNQEEYRLLVVAEKYQTGFDQPLLCAMYVDKPLPGVAAVQTLSRLNRIHPLKAQEDVHVLDFVNTATEIKEAFADWFEATISEPTDPNLLYTKQREVMTYELLVASEMEAFIRVLAVAGPDRMTDAAERRLHAQLHEYLKPALDRFADLATDEQEGFRTALRDYVRAYSLIAQIVDWGDRDLERLYQYGRILLLRLPGRPSTSVDIGDADLSHFRLEYTGRHNVSLSPVGDRDVRGHAADGGGYREPEVKPLSEVIEELNERFGLGLGTSDQILVYQQVVGLVEDTGMQQIALMNDENRFGQVADDRLDDIVAENAERNTDFMKLYFDNNEFRKAIKEAARKRAYRIITEPARDEALARLRAEMRRETGDQAIQR</sequence>
<evidence type="ECO:0000259" key="1">
    <source>
        <dbReference type="PROSITE" id="PS51192"/>
    </source>
</evidence>
<name>A0AB39PYV1_9ACTN</name>
<dbReference type="SUPFAM" id="SSF52540">
    <property type="entry name" value="P-loop containing nucleoside triphosphate hydrolases"/>
    <property type="match status" value="1"/>
</dbReference>
<gene>
    <name evidence="2" type="ORF">AB5J49_13815</name>
</gene>
<dbReference type="PROSITE" id="PS51192">
    <property type="entry name" value="HELICASE_ATP_BIND_1"/>
    <property type="match status" value="1"/>
</dbReference>
<proteinExistence type="predicted"/>
<dbReference type="Pfam" id="PF18766">
    <property type="entry name" value="SWI2_SNF2"/>
    <property type="match status" value="1"/>
</dbReference>
<dbReference type="InterPro" id="IPR007409">
    <property type="entry name" value="Restrct_endonuc_type1_HsdR_N"/>
</dbReference>
<dbReference type="PANTHER" id="PTHR42927">
    <property type="entry name" value="HELICASE SUPERFAMILY 1 AND 2 DOMAIN-CONTAINING PROTEIN"/>
    <property type="match status" value="1"/>
</dbReference>
<keyword evidence="2" id="KW-0255">Endonuclease</keyword>
<dbReference type="EMBL" id="CP163439">
    <property type="protein sequence ID" value="XDQ34328.1"/>
    <property type="molecule type" value="Genomic_DNA"/>
</dbReference>
<dbReference type="RefSeq" id="WP_369168925.1">
    <property type="nucleotide sequence ID" value="NZ_CP163439.1"/>
</dbReference>
<dbReference type="InterPro" id="IPR040980">
    <property type="entry name" value="SWI2_SNF2"/>
</dbReference>
<dbReference type="GO" id="GO:0009307">
    <property type="term" value="P:DNA restriction-modification system"/>
    <property type="evidence" value="ECO:0007669"/>
    <property type="project" value="UniProtKB-KW"/>
</dbReference>
<dbReference type="GO" id="GO:0003677">
    <property type="term" value="F:DNA binding"/>
    <property type="evidence" value="ECO:0007669"/>
    <property type="project" value="UniProtKB-KW"/>
</dbReference>
<dbReference type="Pfam" id="PF04313">
    <property type="entry name" value="HSDR_N"/>
    <property type="match status" value="1"/>
</dbReference>
<dbReference type="InterPro" id="IPR027417">
    <property type="entry name" value="P-loop_NTPase"/>
</dbReference>
<dbReference type="EC" id="3.1.21.3" evidence="2"/>
<dbReference type="GO" id="GO:0005524">
    <property type="term" value="F:ATP binding"/>
    <property type="evidence" value="ECO:0007669"/>
    <property type="project" value="UniProtKB-KW"/>
</dbReference>
<dbReference type="Pfam" id="PF22679">
    <property type="entry name" value="T1R_D3-like"/>
    <property type="match status" value="1"/>
</dbReference>
<dbReference type="GO" id="GO:0009035">
    <property type="term" value="F:type I site-specific deoxyribonuclease activity"/>
    <property type="evidence" value="ECO:0007669"/>
    <property type="project" value="UniProtKB-EC"/>
</dbReference>
<dbReference type="SMART" id="SM00487">
    <property type="entry name" value="DEXDc"/>
    <property type="match status" value="1"/>
</dbReference>
<evidence type="ECO:0000313" key="2">
    <source>
        <dbReference type="EMBL" id="XDQ34328.1"/>
    </source>
</evidence>
<dbReference type="Gene3D" id="3.90.1570.50">
    <property type="match status" value="1"/>
</dbReference>